<evidence type="ECO:0000313" key="2">
    <source>
        <dbReference type="EMBL" id="AFM11866.1"/>
    </source>
</evidence>
<feature type="signal peptide" evidence="1">
    <location>
        <begin position="1"/>
        <end position="19"/>
    </location>
</feature>
<evidence type="ECO:0000256" key="1">
    <source>
        <dbReference type="SAM" id="SignalP"/>
    </source>
</evidence>
<proteinExistence type="predicted"/>
<dbReference type="KEGG" id="tpx:Turpa_1218"/>
<dbReference type="HOGENOM" id="CLU_2412330_0_0_12"/>
<gene>
    <name evidence="2" type="ordered locus">Turpa_1218</name>
</gene>
<dbReference type="Proteomes" id="UP000006048">
    <property type="component" value="Chromosome"/>
</dbReference>
<accession>I4B3K9</accession>
<protein>
    <submittedName>
        <fullName evidence="2">Uncharacterized protein</fullName>
    </submittedName>
</protein>
<sequence>MIKVFFFLFVLAMAGQIHAKDCQITLAGGGCLKGICTDVFTVNGKKWAYDKDPGDRSANRRIEEKLKAACAAGASDADFRGRGFRTPSAGEY</sequence>
<organism evidence="2 3">
    <name type="scientific">Turneriella parva (strain ATCC BAA-1111 / DSM 21527 / NCTC 11395 / H)</name>
    <name type="common">Leptospira parva</name>
    <dbReference type="NCBI Taxonomy" id="869212"/>
    <lineage>
        <taxon>Bacteria</taxon>
        <taxon>Pseudomonadati</taxon>
        <taxon>Spirochaetota</taxon>
        <taxon>Spirochaetia</taxon>
        <taxon>Leptospirales</taxon>
        <taxon>Leptospiraceae</taxon>
        <taxon>Turneriella</taxon>
    </lineage>
</organism>
<dbReference type="AlphaFoldDB" id="I4B3K9"/>
<feature type="chain" id="PRO_5003685850" evidence="1">
    <location>
        <begin position="20"/>
        <end position="92"/>
    </location>
</feature>
<name>I4B3K9_TURPD</name>
<dbReference type="EMBL" id="CP002959">
    <property type="protein sequence ID" value="AFM11866.1"/>
    <property type="molecule type" value="Genomic_DNA"/>
</dbReference>
<keyword evidence="3" id="KW-1185">Reference proteome</keyword>
<keyword evidence="1" id="KW-0732">Signal</keyword>
<evidence type="ECO:0000313" key="3">
    <source>
        <dbReference type="Proteomes" id="UP000006048"/>
    </source>
</evidence>
<reference evidence="2 3" key="1">
    <citation type="submission" date="2012-06" db="EMBL/GenBank/DDBJ databases">
        <title>The complete chromosome of genome of Turneriella parva DSM 21527.</title>
        <authorList>
            <consortium name="US DOE Joint Genome Institute (JGI-PGF)"/>
            <person name="Lucas S."/>
            <person name="Han J."/>
            <person name="Lapidus A."/>
            <person name="Bruce D."/>
            <person name="Goodwin L."/>
            <person name="Pitluck S."/>
            <person name="Peters L."/>
            <person name="Kyrpides N."/>
            <person name="Mavromatis K."/>
            <person name="Ivanova N."/>
            <person name="Mikhailova N."/>
            <person name="Chertkov O."/>
            <person name="Detter J.C."/>
            <person name="Tapia R."/>
            <person name="Han C."/>
            <person name="Land M."/>
            <person name="Hauser L."/>
            <person name="Markowitz V."/>
            <person name="Cheng J.-F."/>
            <person name="Hugenholtz P."/>
            <person name="Woyke T."/>
            <person name="Wu D."/>
            <person name="Gronow S."/>
            <person name="Wellnitz S."/>
            <person name="Brambilla E."/>
            <person name="Klenk H.-P."/>
            <person name="Eisen J.A."/>
        </authorList>
    </citation>
    <scope>NUCLEOTIDE SEQUENCE [LARGE SCALE GENOMIC DNA]</scope>
    <source>
        <strain evidence="3">ATCC BAA-1111 / DSM 21527 / NCTC 11395 / H</strain>
    </source>
</reference>